<feature type="transmembrane region" description="Helical" evidence="2">
    <location>
        <begin position="29"/>
        <end position="46"/>
    </location>
</feature>
<feature type="region of interest" description="Disordered" evidence="1">
    <location>
        <begin position="60"/>
        <end position="97"/>
    </location>
</feature>
<dbReference type="EMBL" id="JBGOSP010000003">
    <property type="protein sequence ID" value="MFA3836089.1"/>
    <property type="molecule type" value="Genomic_DNA"/>
</dbReference>
<proteinExistence type="predicted"/>
<dbReference type="RefSeq" id="WP_372561964.1">
    <property type="nucleotide sequence ID" value="NZ_JBGOSP010000003.1"/>
</dbReference>
<keyword evidence="4" id="KW-1185">Reference proteome</keyword>
<gene>
    <name evidence="3" type="ORF">ACEG43_07850</name>
</gene>
<evidence type="ECO:0000256" key="2">
    <source>
        <dbReference type="SAM" id="Phobius"/>
    </source>
</evidence>
<evidence type="ECO:0000313" key="3">
    <source>
        <dbReference type="EMBL" id="MFA3836089.1"/>
    </source>
</evidence>
<accession>A0ABV4SES4</accession>
<keyword evidence="2" id="KW-1133">Transmembrane helix</keyword>
<reference evidence="3 4" key="1">
    <citation type="submission" date="2024-08" db="EMBL/GenBank/DDBJ databases">
        <title>Genome sequence of Streptomyces aureus CACIA-1.46HGO.</title>
        <authorList>
            <person name="Evangelista-Martinez Z."/>
        </authorList>
    </citation>
    <scope>NUCLEOTIDE SEQUENCE [LARGE SCALE GENOMIC DNA]</scope>
    <source>
        <strain evidence="3 4">CACIA-1.46HGO</strain>
    </source>
</reference>
<keyword evidence="2" id="KW-0472">Membrane</keyword>
<protein>
    <submittedName>
        <fullName evidence="3">Uncharacterized protein</fullName>
    </submittedName>
</protein>
<feature type="region of interest" description="Disordered" evidence="1">
    <location>
        <begin position="110"/>
        <end position="139"/>
    </location>
</feature>
<evidence type="ECO:0000313" key="4">
    <source>
        <dbReference type="Proteomes" id="UP001571476"/>
    </source>
</evidence>
<feature type="transmembrane region" description="Helical" evidence="2">
    <location>
        <begin position="6"/>
        <end position="24"/>
    </location>
</feature>
<dbReference type="Proteomes" id="UP001571476">
    <property type="component" value="Unassembled WGS sequence"/>
</dbReference>
<keyword evidence="2" id="KW-0812">Transmembrane</keyword>
<comment type="caution">
    <text evidence="3">The sequence shown here is derived from an EMBL/GenBank/DDBJ whole genome shotgun (WGS) entry which is preliminary data.</text>
</comment>
<organism evidence="3 4">
    <name type="scientific">Streptomyces aureus</name>
    <dbReference type="NCBI Taxonomy" id="193461"/>
    <lineage>
        <taxon>Bacteria</taxon>
        <taxon>Bacillati</taxon>
        <taxon>Actinomycetota</taxon>
        <taxon>Actinomycetes</taxon>
        <taxon>Kitasatosporales</taxon>
        <taxon>Streptomycetaceae</taxon>
        <taxon>Streptomyces</taxon>
    </lineage>
</organism>
<evidence type="ECO:0000256" key="1">
    <source>
        <dbReference type="SAM" id="MobiDB-lite"/>
    </source>
</evidence>
<sequence length="139" mass="14463">MTTNQVLIGVGSILVLAVGSQILAGRLRVPALIVLLPVGFAAGVLIDDVDPEFLVRRDGRLDPVTGGSTPAPRPGDMAVLPAPGRRGSESPAQWGGRRLSAALTPSFPAARTWDRDSHGSTHRCPRTSLAWTPAAAVSP</sequence>
<name>A0ABV4SES4_9ACTN</name>